<evidence type="ECO:0000313" key="4">
    <source>
        <dbReference type="Proteomes" id="UP001152797"/>
    </source>
</evidence>
<comment type="caution">
    <text evidence="2">The sequence shown here is derived from an EMBL/GenBank/DDBJ whole genome shotgun (WGS) entry which is preliminary data.</text>
</comment>
<dbReference type="Proteomes" id="UP001152797">
    <property type="component" value="Unassembled WGS sequence"/>
</dbReference>
<feature type="compositionally biased region" description="Basic and acidic residues" evidence="1">
    <location>
        <begin position="57"/>
        <end position="72"/>
    </location>
</feature>
<gene>
    <name evidence="2" type="ORF">C1SCF055_LOCUS2776</name>
</gene>
<evidence type="ECO:0000256" key="1">
    <source>
        <dbReference type="SAM" id="MobiDB-lite"/>
    </source>
</evidence>
<feature type="compositionally biased region" description="Basic and acidic residues" evidence="1">
    <location>
        <begin position="90"/>
        <end position="100"/>
    </location>
</feature>
<evidence type="ECO:0000313" key="2">
    <source>
        <dbReference type="EMBL" id="CAI3974367.1"/>
    </source>
</evidence>
<feature type="compositionally biased region" description="Basic residues" evidence="1">
    <location>
        <begin position="112"/>
        <end position="124"/>
    </location>
</feature>
<sequence length="219" mass="24356">MTSLDEEGDNAIGQKVKDMYYEMINGRGGKRSYEEDANEADEKKHVKKLNKRRAKELRKQQKKLQDEMAKADSDDEIPFFMQDASIKAAMRERAMEEARKNASSSSSSGSSGKKKKKKDKKKKKAEQQPAEPKGCMSLLTPHGPTAVLDSRSALCSPVCSYNIVLTLLSTGKKVIVLVQLIEVLVARLPAQIRGKVSHMCGKKFSVLNSALLLHQRTFG</sequence>
<organism evidence="2">
    <name type="scientific">Cladocopium goreaui</name>
    <dbReference type="NCBI Taxonomy" id="2562237"/>
    <lineage>
        <taxon>Eukaryota</taxon>
        <taxon>Sar</taxon>
        <taxon>Alveolata</taxon>
        <taxon>Dinophyceae</taxon>
        <taxon>Suessiales</taxon>
        <taxon>Symbiodiniaceae</taxon>
        <taxon>Cladocopium</taxon>
    </lineage>
</organism>
<accession>A0A9P1BJB6</accession>
<dbReference type="AlphaFoldDB" id="A0A9P1BJB6"/>
<keyword evidence="4" id="KW-1185">Reference proteome</keyword>
<feature type="region of interest" description="Disordered" evidence="1">
    <location>
        <begin position="28"/>
        <end position="75"/>
    </location>
</feature>
<feature type="region of interest" description="Disordered" evidence="1">
    <location>
        <begin position="90"/>
        <end position="138"/>
    </location>
</feature>
<name>A0A9P1BJB6_9DINO</name>
<evidence type="ECO:0000313" key="3">
    <source>
        <dbReference type="EMBL" id="CAL1127742.1"/>
    </source>
</evidence>
<feature type="compositionally biased region" description="Basic residues" evidence="1">
    <location>
        <begin position="45"/>
        <end position="56"/>
    </location>
</feature>
<protein>
    <submittedName>
        <fullName evidence="2">Uncharacterized protein</fullName>
    </submittedName>
</protein>
<dbReference type="OrthoDB" id="422505at2759"/>
<reference evidence="2" key="1">
    <citation type="submission" date="2022-10" db="EMBL/GenBank/DDBJ databases">
        <authorList>
            <person name="Chen Y."/>
            <person name="Dougan E. K."/>
            <person name="Chan C."/>
            <person name="Rhodes N."/>
            <person name="Thang M."/>
        </authorList>
    </citation>
    <scope>NUCLEOTIDE SEQUENCE</scope>
</reference>
<dbReference type="EMBL" id="CAMXCT010000130">
    <property type="protein sequence ID" value="CAI3974367.1"/>
    <property type="molecule type" value="Genomic_DNA"/>
</dbReference>
<dbReference type="EMBL" id="CAMXCT030000130">
    <property type="protein sequence ID" value="CAL4761679.1"/>
    <property type="molecule type" value="Genomic_DNA"/>
</dbReference>
<dbReference type="EMBL" id="CAMXCT020000130">
    <property type="protein sequence ID" value="CAL1127742.1"/>
    <property type="molecule type" value="Genomic_DNA"/>
</dbReference>
<proteinExistence type="predicted"/>
<reference evidence="3" key="2">
    <citation type="submission" date="2024-04" db="EMBL/GenBank/DDBJ databases">
        <authorList>
            <person name="Chen Y."/>
            <person name="Shah S."/>
            <person name="Dougan E. K."/>
            <person name="Thang M."/>
            <person name="Chan C."/>
        </authorList>
    </citation>
    <scope>NUCLEOTIDE SEQUENCE [LARGE SCALE GENOMIC DNA]</scope>
</reference>